<dbReference type="InterPro" id="IPR021109">
    <property type="entry name" value="Peptidase_aspartic_dom_sf"/>
</dbReference>
<feature type="non-terminal residue" evidence="2">
    <location>
        <position position="1"/>
    </location>
</feature>
<dbReference type="SUPFAM" id="SSF50630">
    <property type="entry name" value="Acid proteases"/>
    <property type="match status" value="1"/>
</dbReference>
<proteinExistence type="predicted"/>
<dbReference type="Pfam" id="PF00026">
    <property type="entry name" value="Asp"/>
    <property type="match status" value="1"/>
</dbReference>
<reference evidence="2 3" key="1">
    <citation type="submission" date="2021-06" db="EMBL/GenBank/DDBJ databases">
        <authorList>
            <person name="Kallberg Y."/>
            <person name="Tangrot J."/>
            <person name="Rosling A."/>
        </authorList>
    </citation>
    <scope>NUCLEOTIDE SEQUENCE [LARGE SCALE GENOMIC DNA]</scope>
    <source>
        <strain evidence="2 3">120-4 pot B 10/14</strain>
    </source>
</reference>
<organism evidence="2 3">
    <name type="scientific">Gigaspora margarita</name>
    <dbReference type="NCBI Taxonomy" id="4874"/>
    <lineage>
        <taxon>Eukaryota</taxon>
        <taxon>Fungi</taxon>
        <taxon>Fungi incertae sedis</taxon>
        <taxon>Mucoromycota</taxon>
        <taxon>Glomeromycotina</taxon>
        <taxon>Glomeromycetes</taxon>
        <taxon>Diversisporales</taxon>
        <taxon>Gigasporaceae</taxon>
        <taxon>Gigaspora</taxon>
    </lineage>
</organism>
<protein>
    <submittedName>
        <fullName evidence="2">43406_t:CDS:1</fullName>
    </submittedName>
</protein>
<keyword evidence="3" id="KW-1185">Reference proteome</keyword>
<evidence type="ECO:0000313" key="3">
    <source>
        <dbReference type="Proteomes" id="UP000789901"/>
    </source>
</evidence>
<dbReference type="EMBL" id="CAJVQB010098872">
    <property type="protein sequence ID" value="CAG8849962.1"/>
    <property type="molecule type" value="Genomic_DNA"/>
</dbReference>
<feature type="non-terminal residue" evidence="2">
    <location>
        <position position="90"/>
    </location>
</feature>
<comment type="caution">
    <text evidence="2">The sequence shown here is derived from an EMBL/GenBank/DDBJ whole genome shotgun (WGS) entry which is preliminary data.</text>
</comment>
<gene>
    <name evidence="2" type="ORF">GMARGA_LOCUS39967</name>
</gene>
<dbReference type="InterPro" id="IPR033121">
    <property type="entry name" value="PEPTIDASE_A1"/>
</dbReference>
<evidence type="ECO:0000259" key="1">
    <source>
        <dbReference type="PROSITE" id="PS51767"/>
    </source>
</evidence>
<feature type="domain" description="Peptidase A1" evidence="1">
    <location>
        <begin position="1"/>
        <end position="84"/>
    </location>
</feature>
<accession>A0ABN7X7E0</accession>
<dbReference type="Gene3D" id="2.40.70.10">
    <property type="entry name" value="Acid Proteases"/>
    <property type="match status" value="1"/>
</dbReference>
<dbReference type="Proteomes" id="UP000789901">
    <property type="component" value="Unassembled WGS sequence"/>
</dbReference>
<name>A0ABN7X7E0_GIGMA</name>
<dbReference type="PROSITE" id="PS51767">
    <property type="entry name" value="PEPTIDASE_A1"/>
    <property type="match status" value="1"/>
</dbReference>
<evidence type="ECO:0000313" key="2">
    <source>
        <dbReference type="EMBL" id="CAG8849962.1"/>
    </source>
</evidence>
<sequence length="90" mass="9764">RTGTINTGSEYIVLPPDDARDFYSKISDAVDHGNGFYSLISENVCVGAVIYGNTGSDTKWIIGSAFLKSVYTIFDPANRQVGFAEIAHNN</sequence>